<dbReference type="AlphaFoldDB" id="A0AAW1LK84"/>
<gene>
    <name evidence="1" type="ORF">RND81_04G094400</name>
</gene>
<dbReference type="PANTHER" id="PTHR47334">
    <property type="entry name" value="SPLICING FACTOR PWI DOMAIN-CONTAINING PROTEIN / RNA RECOGNITION MOTIF (RRM)-CONTAINING PROTEIN"/>
    <property type="match status" value="1"/>
</dbReference>
<reference evidence="1" key="1">
    <citation type="submission" date="2024-03" db="EMBL/GenBank/DDBJ databases">
        <title>WGS assembly of Saponaria officinalis var. Norfolk2.</title>
        <authorList>
            <person name="Jenkins J."/>
            <person name="Shu S."/>
            <person name="Grimwood J."/>
            <person name="Barry K."/>
            <person name="Goodstein D."/>
            <person name="Schmutz J."/>
            <person name="Leebens-Mack J."/>
            <person name="Osbourn A."/>
        </authorList>
    </citation>
    <scope>NUCLEOTIDE SEQUENCE [LARGE SCALE GENOMIC DNA]</scope>
    <source>
        <strain evidence="1">JIC</strain>
    </source>
</reference>
<protein>
    <submittedName>
        <fullName evidence="1">Uncharacterized protein</fullName>
    </submittedName>
</protein>
<dbReference type="InterPro" id="IPR053294">
    <property type="entry name" value="RBM_PWI_domain"/>
</dbReference>
<name>A0AAW1LK84_SAPOF</name>
<evidence type="ECO:0000313" key="2">
    <source>
        <dbReference type="Proteomes" id="UP001443914"/>
    </source>
</evidence>
<sequence>MFLSDNAGVLRYPYPPIVRPAFLSRAGLGGAPGTVSPFPRLPILIRPLVAPPFIRPIVFPVIIPAEKPQTTDYVGKIAPSVDNNFSRSLLELCGPINSWKHAQYPSSRTPRRFDFCEFESARGGSSCFLLVE</sequence>
<comment type="caution">
    <text evidence="1">The sequence shown here is derived from an EMBL/GenBank/DDBJ whole genome shotgun (WGS) entry which is preliminary data.</text>
</comment>
<proteinExistence type="predicted"/>
<organism evidence="1 2">
    <name type="scientific">Saponaria officinalis</name>
    <name type="common">Common soapwort</name>
    <name type="synonym">Lychnis saponaria</name>
    <dbReference type="NCBI Taxonomy" id="3572"/>
    <lineage>
        <taxon>Eukaryota</taxon>
        <taxon>Viridiplantae</taxon>
        <taxon>Streptophyta</taxon>
        <taxon>Embryophyta</taxon>
        <taxon>Tracheophyta</taxon>
        <taxon>Spermatophyta</taxon>
        <taxon>Magnoliopsida</taxon>
        <taxon>eudicotyledons</taxon>
        <taxon>Gunneridae</taxon>
        <taxon>Pentapetalae</taxon>
        <taxon>Caryophyllales</taxon>
        <taxon>Caryophyllaceae</taxon>
        <taxon>Caryophylleae</taxon>
        <taxon>Saponaria</taxon>
    </lineage>
</organism>
<evidence type="ECO:0000313" key="1">
    <source>
        <dbReference type="EMBL" id="KAK9733816.1"/>
    </source>
</evidence>
<keyword evidence="2" id="KW-1185">Reference proteome</keyword>
<dbReference type="Proteomes" id="UP001443914">
    <property type="component" value="Unassembled WGS sequence"/>
</dbReference>
<dbReference type="EMBL" id="JBDFQZ010000004">
    <property type="protein sequence ID" value="KAK9733816.1"/>
    <property type="molecule type" value="Genomic_DNA"/>
</dbReference>
<accession>A0AAW1LK84</accession>
<dbReference type="PANTHER" id="PTHR47334:SF2">
    <property type="entry name" value="RNA-BINDING MOTIF PROTEIN 25"/>
    <property type="match status" value="1"/>
</dbReference>